<evidence type="ECO:0000259" key="1">
    <source>
        <dbReference type="Pfam" id="PF07477"/>
    </source>
</evidence>
<dbReference type="PANTHER" id="PTHR39207:SF1">
    <property type="entry name" value="ALPHA-GLUCURONIDASE A"/>
    <property type="match status" value="1"/>
</dbReference>
<dbReference type="Gene3D" id="3.20.20.80">
    <property type="entry name" value="Glycosidases"/>
    <property type="match status" value="1"/>
</dbReference>
<dbReference type="Gene3D" id="3.90.1330.10">
    <property type="entry name" value="Alpha-glucuronidase, C-terminal domain"/>
    <property type="match status" value="1"/>
</dbReference>
<feature type="domain" description="Glycosyl hydrolase family 67 catalytic" evidence="2">
    <location>
        <begin position="2"/>
        <end position="238"/>
    </location>
</feature>
<dbReference type="InterPro" id="IPR011100">
    <property type="entry name" value="Glyco_hydro_67_cat"/>
</dbReference>
<dbReference type="Pfam" id="PF07488">
    <property type="entry name" value="Glyco_hydro_67M"/>
    <property type="match status" value="1"/>
</dbReference>
<keyword evidence="4" id="KW-1185">Reference proteome</keyword>
<sequence length="464" mass="52521">MRRIRDISSIFHRFGITTFLSVNFAAPIRFGDLTTADPLDPAVLAWWQRKVKKIYAAIPNFGGFLVKADSEGQPGPFTYHRNHADGANMLAAALQPFGGKVIWRAFVYDSQQDWRDRSVDRARAAYDNFKPLDGKFSDNVILQVKFGPIDFQPREPVQPLFGALMHTNQIIEFQAAHEYTGHAIDTNYLMTQWTQLMAFNTQSQGKNLPLRDIPGQCSPRRENSGIAAVSNIGRDVNWTGNKLSQANLYAFGRLAWNSQISDQTVLQEWCQLSFANPDVQASVSKIMGTSNQVYADYTAPLGIGFMVQSQTHYGPGPDDYEFDRWGTYHFADRNGVGVDRTIATGTGYAGLYSPQNAAMYESLSTCPDEFLLFFHHVPYNHLLHDGKTVIQHIYDTHFAGYAAVQDYITLWETCAGKLSEEDYQNILDRLTAQLQNAREWRDQINTFFYRFSGIPDAHGRKIYA</sequence>
<organism evidence="3 4">
    <name type="scientific">Schleiferilactobacillus harbinensis</name>
    <dbReference type="NCBI Taxonomy" id="304207"/>
    <lineage>
        <taxon>Bacteria</taxon>
        <taxon>Bacillati</taxon>
        <taxon>Bacillota</taxon>
        <taxon>Bacilli</taxon>
        <taxon>Lactobacillales</taxon>
        <taxon>Lactobacillaceae</taxon>
        <taxon>Schleiferilactobacillus</taxon>
    </lineage>
</organism>
<evidence type="ECO:0000313" key="4">
    <source>
        <dbReference type="Proteomes" id="UP001330016"/>
    </source>
</evidence>
<feature type="domain" description="Glycosyl hydrolase family 67 C-terminal" evidence="1">
    <location>
        <begin position="239"/>
        <end position="460"/>
    </location>
</feature>
<dbReference type="InterPro" id="IPR011099">
    <property type="entry name" value="Glyco_hydro_67_C"/>
</dbReference>
<dbReference type="SUPFAM" id="SSF51445">
    <property type="entry name" value="(Trans)glycosidases"/>
    <property type="match status" value="1"/>
</dbReference>
<reference evidence="3 4" key="1">
    <citation type="submission" date="2023-02" db="EMBL/GenBank/DDBJ databases">
        <title>The predominant lactic acid bacteria and yeasts involved in the spontaneous fermentation of millet during the production of the traditional porridge Hausa koko in Ghana.</title>
        <authorList>
            <person name="Atter A."/>
            <person name="Diaz M."/>
        </authorList>
    </citation>
    <scope>NUCLEOTIDE SEQUENCE [LARGE SCALE GENOMIC DNA]</scope>
    <source>
        <strain evidence="3 4">FI11640</strain>
    </source>
</reference>
<evidence type="ECO:0000259" key="2">
    <source>
        <dbReference type="Pfam" id="PF07488"/>
    </source>
</evidence>
<dbReference type="EMBL" id="JAQSGK010000078">
    <property type="protein sequence ID" value="MEE6717169.1"/>
    <property type="molecule type" value="Genomic_DNA"/>
</dbReference>
<dbReference type="InterPro" id="IPR017853">
    <property type="entry name" value="GH"/>
</dbReference>
<name>A0ABU7T3J2_9LACO</name>
<gene>
    <name evidence="3" type="ORF">PS435_15115</name>
</gene>
<evidence type="ECO:0000313" key="3">
    <source>
        <dbReference type="EMBL" id="MEE6717169.1"/>
    </source>
</evidence>
<accession>A0ABU7T3J2</accession>
<comment type="caution">
    <text evidence="3">The sequence shown here is derived from an EMBL/GenBank/DDBJ whole genome shotgun (WGS) entry which is preliminary data.</text>
</comment>
<proteinExistence type="predicted"/>
<dbReference type="Proteomes" id="UP001330016">
    <property type="component" value="Unassembled WGS sequence"/>
</dbReference>
<dbReference type="PANTHER" id="PTHR39207">
    <property type="entry name" value="ALPHA-GLUCURONIDASE A"/>
    <property type="match status" value="1"/>
</dbReference>
<protein>
    <submittedName>
        <fullName evidence="3">Alpha-glucuronidase</fullName>
    </submittedName>
</protein>
<dbReference type="Pfam" id="PF07477">
    <property type="entry name" value="Glyco_hydro_67C"/>
    <property type="match status" value="1"/>
</dbReference>
<dbReference type="InterPro" id="IPR037054">
    <property type="entry name" value="A-glucoronidase_C_sf"/>
</dbReference>